<dbReference type="FunFam" id="3.20.20.80:FF:000004">
    <property type="entry name" value="Beta-glucosidase 6-phospho-beta-glucosidase"/>
    <property type="match status" value="1"/>
</dbReference>
<dbReference type="PANTHER" id="PTHR10353:SF36">
    <property type="entry name" value="LP05116P"/>
    <property type="match status" value="1"/>
</dbReference>
<dbReference type="InterPro" id="IPR033132">
    <property type="entry name" value="GH_1_N_CS"/>
</dbReference>
<dbReference type="NCBIfam" id="TIGR03356">
    <property type="entry name" value="BGL"/>
    <property type="match status" value="1"/>
</dbReference>
<evidence type="ECO:0000256" key="8">
    <source>
        <dbReference type="ARBA" id="ARBA00023326"/>
    </source>
</evidence>
<dbReference type="PROSITE" id="PS00572">
    <property type="entry name" value="GLYCOSYL_HYDROL_F1_1"/>
    <property type="match status" value="1"/>
</dbReference>
<evidence type="ECO:0000256" key="2">
    <source>
        <dbReference type="ARBA" id="ARBA00010838"/>
    </source>
</evidence>
<evidence type="ECO:0000256" key="7">
    <source>
        <dbReference type="ARBA" id="ARBA00023295"/>
    </source>
</evidence>
<dbReference type="EMBL" id="AP019782">
    <property type="protein sequence ID" value="BBL71998.1"/>
    <property type="molecule type" value="Genomic_DNA"/>
</dbReference>
<name>A0A8D5AI01_9GAMM</name>
<dbReference type="InterPro" id="IPR001360">
    <property type="entry name" value="Glyco_hydro_1"/>
</dbReference>
<dbReference type="Pfam" id="PF00232">
    <property type="entry name" value="Glyco_hydro_1"/>
    <property type="match status" value="1"/>
</dbReference>
<dbReference type="Proteomes" id="UP000824988">
    <property type="component" value="Chromosome"/>
</dbReference>
<evidence type="ECO:0000256" key="10">
    <source>
        <dbReference type="PIRSR" id="PIRSR617736-2"/>
    </source>
</evidence>
<dbReference type="SUPFAM" id="SSF51445">
    <property type="entry name" value="(Trans)glycosidases"/>
    <property type="match status" value="1"/>
</dbReference>
<evidence type="ECO:0000256" key="6">
    <source>
        <dbReference type="ARBA" id="ARBA00023277"/>
    </source>
</evidence>
<proteinExistence type="inferred from homology"/>
<feature type="binding site" evidence="10">
    <location>
        <position position="124"/>
    </location>
    <ligand>
        <name>substrate</name>
    </ligand>
</feature>
<comment type="similarity">
    <text evidence="2 12">Belongs to the glycosyl hydrolase 1 family.</text>
</comment>
<evidence type="ECO:0000256" key="3">
    <source>
        <dbReference type="ARBA" id="ARBA00012744"/>
    </source>
</evidence>
<evidence type="ECO:0000256" key="9">
    <source>
        <dbReference type="PIRSR" id="PIRSR617736-1"/>
    </source>
</evidence>
<feature type="binding site" evidence="10">
    <location>
        <position position="401"/>
    </location>
    <ligand>
        <name>substrate</name>
    </ligand>
</feature>
<keyword evidence="5" id="KW-0136">Cellulose degradation</keyword>
<feature type="binding site" evidence="10">
    <location>
        <begin position="408"/>
        <end position="409"/>
    </location>
    <ligand>
        <name>substrate</name>
    </ligand>
</feature>
<feature type="active site" description="Nucleophile" evidence="9 11">
    <location>
        <position position="354"/>
    </location>
</feature>
<dbReference type="PROSITE" id="PS00653">
    <property type="entry name" value="GLYCOSYL_HYDROL_F1_2"/>
    <property type="match status" value="1"/>
</dbReference>
<feature type="binding site" evidence="10">
    <location>
        <position position="296"/>
    </location>
    <ligand>
        <name>substrate</name>
    </ligand>
</feature>
<keyword evidence="4 12" id="KW-0378">Hydrolase</keyword>
<dbReference type="GO" id="GO:0005829">
    <property type="term" value="C:cytosol"/>
    <property type="evidence" value="ECO:0007669"/>
    <property type="project" value="TreeGrafter"/>
</dbReference>
<evidence type="ECO:0000256" key="5">
    <source>
        <dbReference type="ARBA" id="ARBA00023001"/>
    </source>
</evidence>
<reference evidence="13" key="1">
    <citation type="submission" date="2019-06" db="EMBL/GenBank/DDBJ databases">
        <title>Complete genome sequence of Methylogaea oryzae strain JCM16910.</title>
        <authorList>
            <person name="Asakawa S."/>
        </authorList>
    </citation>
    <scope>NUCLEOTIDE SEQUENCE</scope>
    <source>
        <strain evidence="13">E10</strain>
    </source>
</reference>
<dbReference type="Gene3D" id="3.20.20.80">
    <property type="entry name" value="Glycosidases"/>
    <property type="match status" value="1"/>
</dbReference>
<dbReference type="RefSeq" id="WP_054774693.1">
    <property type="nucleotide sequence ID" value="NZ_AP019782.1"/>
</dbReference>
<dbReference type="AlphaFoldDB" id="A0A8D5AI01"/>
<dbReference type="GO" id="GO:0008422">
    <property type="term" value="F:beta-glucosidase activity"/>
    <property type="evidence" value="ECO:0007669"/>
    <property type="project" value="UniProtKB-EC"/>
</dbReference>
<evidence type="ECO:0000256" key="1">
    <source>
        <dbReference type="ARBA" id="ARBA00000448"/>
    </source>
</evidence>
<sequence>MTDSSSIRFPDGFLWGAATSAYQVEGSPLADGAGPSNWHHFSHQPDAIADGGTGDVACDHYRRYEEDVALMRQLGLQAYRFSVSWSRILPEGRGRINPAGLDFYRRLLDRLLEAGIQPCATLFHWDLPQALQEQGGWANRDSANWFADYAHILFRELGDKVPLWATLNEPWVVVNDGYMHGVHAPGHRSLDEAPWVAHNLLRAHALGVQAFRADGQGQIGLVVNLEPKYAASVGPDDAAAMSRAHAYMNRWFLDGVMLGSYPDELAEMFGQHWPRFDLADMALLLEPFDFLGINYYTRSVNRDAPQNPPPHAESVRQEGAEYTEMGWEVFPEGLTRTLQWVKQRYGDPPIYITENGAAFADPPAHNGRVADPRRVEYLRGHLRAAHEAIRLGVNLKGYFAWSLLDNFEWSLGYAKTFGLVQVDFSSQRRTIKDSGYFYRDVIARNGL</sequence>
<keyword evidence="8" id="KW-0624">Polysaccharide degradation</keyword>
<keyword evidence="7 12" id="KW-0326">Glycosidase</keyword>
<evidence type="ECO:0000313" key="14">
    <source>
        <dbReference type="Proteomes" id="UP000824988"/>
    </source>
</evidence>
<dbReference type="InterPro" id="IPR017853">
    <property type="entry name" value="GH"/>
</dbReference>
<dbReference type="PRINTS" id="PR00131">
    <property type="entry name" value="GLHYDRLASE1"/>
</dbReference>
<comment type="catalytic activity">
    <reaction evidence="1 12">
        <text>Hydrolysis of terminal, non-reducing beta-D-glucosyl residues with release of beta-D-glucose.</text>
        <dbReference type="EC" id="3.2.1.21"/>
    </reaction>
</comment>
<evidence type="ECO:0000256" key="11">
    <source>
        <dbReference type="PROSITE-ProRule" id="PRU10055"/>
    </source>
</evidence>
<evidence type="ECO:0000256" key="12">
    <source>
        <dbReference type="RuleBase" id="RU361175"/>
    </source>
</evidence>
<dbReference type="GO" id="GO:0030245">
    <property type="term" value="P:cellulose catabolic process"/>
    <property type="evidence" value="ECO:0007669"/>
    <property type="project" value="UniProtKB-KW"/>
</dbReference>
<gene>
    <name evidence="13" type="ORF">MoryE10_26040</name>
</gene>
<dbReference type="EC" id="3.2.1.21" evidence="3 12"/>
<protein>
    <recommendedName>
        <fullName evidence="3 12">Beta-glucosidase</fullName>
        <ecNumber evidence="3 12">3.2.1.21</ecNumber>
    </recommendedName>
</protein>
<keyword evidence="14" id="KW-1185">Reference proteome</keyword>
<dbReference type="InterPro" id="IPR018120">
    <property type="entry name" value="Glyco_hydro_1_AS"/>
</dbReference>
<evidence type="ECO:0000313" key="13">
    <source>
        <dbReference type="EMBL" id="BBL71998.1"/>
    </source>
</evidence>
<dbReference type="PANTHER" id="PTHR10353">
    <property type="entry name" value="GLYCOSYL HYDROLASE"/>
    <property type="match status" value="1"/>
</dbReference>
<feature type="binding site" evidence="10">
    <location>
        <position position="23"/>
    </location>
    <ligand>
        <name>substrate</name>
    </ligand>
</feature>
<accession>A0A8D5AI01</accession>
<dbReference type="InterPro" id="IPR017736">
    <property type="entry name" value="Glyco_hydro_1_beta-glucosidase"/>
</dbReference>
<keyword evidence="6" id="KW-0119">Carbohydrate metabolism</keyword>
<evidence type="ECO:0000256" key="4">
    <source>
        <dbReference type="ARBA" id="ARBA00022801"/>
    </source>
</evidence>
<feature type="binding site" evidence="10">
    <location>
        <position position="168"/>
    </location>
    <ligand>
        <name>substrate</name>
    </ligand>
</feature>
<feature type="active site" description="Proton donor" evidence="9">
    <location>
        <position position="169"/>
    </location>
</feature>
<organism evidence="13 14">
    <name type="scientific">Methylogaea oryzae</name>
    <dbReference type="NCBI Taxonomy" id="1295382"/>
    <lineage>
        <taxon>Bacteria</taxon>
        <taxon>Pseudomonadati</taxon>
        <taxon>Pseudomonadota</taxon>
        <taxon>Gammaproteobacteria</taxon>
        <taxon>Methylococcales</taxon>
        <taxon>Methylococcaceae</taxon>
        <taxon>Methylogaea</taxon>
    </lineage>
</organism>
<dbReference type="KEGG" id="moz:MoryE10_26040"/>